<accession>A0A2R4XH52</accession>
<keyword evidence="1" id="KW-0732">Signal</keyword>
<gene>
    <name evidence="2" type="ORF">DBV39_04770</name>
</gene>
<dbReference type="RefSeq" id="WP_108620565.1">
    <property type="nucleotide sequence ID" value="NZ_CP028901.1"/>
</dbReference>
<feature type="signal peptide" evidence="1">
    <location>
        <begin position="1"/>
        <end position="21"/>
    </location>
</feature>
<dbReference type="Proteomes" id="UP000244571">
    <property type="component" value="Chromosome"/>
</dbReference>
<protein>
    <recommendedName>
        <fullName evidence="4">Major outer membrane protein</fullName>
    </recommendedName>
</protein>
<organism evidence="2 3">
    <name type="scientific">Orrella marina</name>
    <dbReference type="NCBI Taxonomy" id="2163011"/>
    <lineage>
        <taxon>Bacteria</taxon>
        <taxon>Pseudomonadati</taxon>
        <taxon>Pseudomonadota</taxon>
        <taxon>Betaproteobacteria</taxon>
        <taxon>Burkholderiales</taxon>
        <taxon>Alcaligenaceae</taxon>
        <taxon>Orrella</taxon>
    </lineage>
</organism>
<evidence type="ECO:0008006" key="4">
    <source>
        <dbReference type="Google" id="ProtNLM"/>
    </source>
</evidence>
<dbReference type="OrthoDB" id="6467868at2"/>
<dbReference type="EMBL" id="CP028901">
    <property type="protein sequence ID" value="AWB33136.1"/>
    <property type="molecule type" value="Genomic_DNA"/>
</dbReference>
<dbReference type="AlphaFoldDB" id="A0A2R4XH52"/>
<dbReference type="KEGG" id="boz:DBV39_04770"/>
<sequence length="343" mass="38119">MSRSLLTGLGTLLLCSGIAQADPGFKPNGSIGLTQTFYGNSGGYKTATAHPSLSLNYNFAPKWNLNLVWDRTWGLYDDYTGAPNQQYEYFSQPAGTLTYNYGKLGDSKVNWSSSVMFENQTNMTGTSTNYVYGQTFFDFSEYLPRSEFLKATQFALAPQYVHAWNSQGGSGSINTAGIGLLTNWDLPGNFSFTLNAYAFKDWYSGALQISGPNGNYSSANYFVALAWLQYQNTLFKFDQNTSLSFNFIGGLDPFMASNRNGSWEPFIASNAQYEWLGPTVQAGNFKSTYILFALPQLMLTYNVNDKLSFNVFVQVKYSNQVWGDSVGGWSFQPQGGFGVTYNF</sequence>
<feature type="chain" id="PRO_5015304123" description="Major outer membrane protein" evidence="1">
    <location>
        <begin position="22"/>
        <end position="343"/>
    </location>
</feature>
<evidence type="ECO:0000313" key="2">
    <source>
        <dbReference type="EMBL" id="AWB33136.1"/>
    </source>
</evidence>
<reference evidence="2 3" key="1">
    <citation type="submission" date="2018-04" db="EMBL/GenBank/DDBJ databases">
        <title>Bordetella sp. HZ20 isolated from seawater.</title>
        <authorList>
            <person name="Sun C."/>
        </authorList>
    </citation>
    <scope>NUCLEOTIDE SEQUENCE [LARGE SCALE GENOMIC DNA]</scope>
    <source>
        <strain evidence="2 3">HZ20</strain>
    </source>
</reference>
<keyword evidence="3" id="KW-1185">Reference proteome</keyword>
<evidence type="ECO:0000313" key="3">
    <source>
        <dbReference type="Proteomes" id="UP000244571"/>
    </source>
</evidence>
<name>A0A2R4XH52_9BURK</name>
<evidence type="ECO:0000256" key="1">
    <source>
        <dbReference type="SAM" id="SignalP"/>
    </source>
</evidence>
<proteinExistence type="predicted"/>